<accession>A0A0A9AYU7</accession>
<dbReference type="EMBL" id="GBRH01240966">
    <property type="protein sequence ID" value="JAD56929.1"/>
    <property type="molecule type" value="Transcribed_RNA"/>
</dbReference>
<dbReference type="AlphaFoldDB" id="A0A0A9AYU7"/>
<sequence length="31" mass="3616">MLRLLLVLARRCGRRRLLRLSLIVADASPQR</sequence>
<name>A0A0A9AYU7_ARUDO</name>
<reference evidence="1" key="1">
    <citation type="submission" date="2014-09" db="EMBL/GenBank/DDBJ databases">
        <authorList>
            <person name="Magalhaes I.L.F."/>
            <person name="Oliveira U."/>
            <person name="Santos F.R."/>
            <person name="Vidigal T.H.D.A."/>
            <person name="Brescovit A.D."/>
            <person name="Santos A.J."/>
        </authorList>
    </citation>
    <scope>NUCLEOTIDE SEQUENCE</scope>
    <source>
        <tissue evidence="1">Shoot tissue taken approximately 20 cm above the soil surface</tissue>
    </source>
</reference>
<reference evidence="1" key="2">
    <citation type="journal article" date="2015" name="Data Brief">
        <title>Shoot transcriptome of the giant reed, Arundo donax.</title>
        <authorList>
            <person name="Barrero R.A."/>
            <person name="Guerrero F.D."/>
            <person name="Moolhuijzen P."/>
            <person name="Goolsby J.A."/>
            <person name="Tidwell J."/>
            <person name="Bellgard S.E."/>
            <person name="Bellgard M.I."/>
        </authorList>
    </citation>
    <scope>NUCLEOTIDE SEQUENCE</scope>
    <source>
        <tissue evidence="1">Shoot tissue taken approximately 20 cm above the soil surface</tissue>
    </source>
</reference>
<protein>
    <submittedName>
        <fullName evidence="1">Uncharacterized protein</fullName>
    </submittedName>
</protein>
<proteinExistence type="predicted"/>
<evidence type="ECO:0000313" key="1">
    <source>
        <dbReference type="EMBL" id="JAD56929.1"/>
    </source>
</evidence>
<organism evidence="1">
    <name type="scientific">Arundo donax</name>
    <name type="common">Giant reed</name>
    <name type="synonym">Donax arundinaceus</name>
    <dbReference type="NCBI Taxonomy" id="35708"/>
    <lineage>
        <taxon>Eukaryota</taxon>
        <taxon>Viridiplantae</taxon>
        <taxon>Streptophyta</taxon>
        <taxon>Embryophyta</taxon>
        <taxon>Tracheophyta</taxon>
        <taxon>Spermatophyta</taxon>
        <taxon>Magnoliopsida</taxon>
        <taxon>Liliopsida</taxon>
        <taxon>Poales</taxon>
        <taxon>Poaceae</taxon>
        <taxon>PACMAD clade</taxon>
        <taxon>Arundinoideae</taxon>
        <taxon>Arundineae</taxon>
        <taxon>Arundo</taxon>
    </lineage>
</organism>